<evidence type="ECO:0000259" key="5">
    <source>
        <dbReference type="Pfam" id="PF05726"/>
    </source>
</evidence>
<dbReference type="CDD" id="cd02909">
    <property type="entry name" value="cupin_pirin_N"/>
    <property type="match status" value="1"/>
</dbReference>
<dbReference type="STRING" id="1748243.Tel_15695"/>
<proteinExistence type="inferred from homology"/>
<feature type="domain" description="Pirin N-terminal" evidence="4">
    <location>
        <begin position="25"/>
        <end position="111"/>
    </location>
</feature>
<keyword evidence="2" id="KW-0479">Metal-binding</keyword>
<dbReference type="SUPFAM" id="SSF51182">
    <property type="entry name" value="RmlC-like cupins"/>
    <property type="match status" value="1"/>
</dbReference>
<comment type="similarity">
    <text evidence="1 3">Belongs to the pirin family.</text>
</comment>
<evidence type="ECO:0000259" key="4">
    <source>
        <dbReference type="Pfam" id="PF02678"/>
    </source>
</evidence>
<dbReference type="PANTHER" id="PTHR13903">
    <property type="entry name" value="PIRIN-RELATED"/>
    <property type="match status" value="1"/>
</dbReference>
<feature type="binding site" evidence="2">
    <location>
        <position position="96"/>
    </location>
    <ligand>
        <name>Fe cation</name>
        <dbReference type="ChEBI" id="CHEBI:24875"/>
    </ligand>
</feature>
<evidence type="ECO:0008006" key="8">
    <source>
        <dbReference type="Google" id="ProtNLM"/>
    </source>
</evidence>
<dbReference type="CDD" id="cd02247">
    <property type="entry name" value="cupin_pirin_C"/>
    <property type="match status" value="1"/>
</dbReference>
<feature type="binding site" evidence="2">
    <location>
        <position position="94"/>
    </location>
    <ligand>
        <name>Fe cation</name>
        <dbReference type="ChEBI" id="CHEBI:24875"/>
    </ligand>
</feature>
<evidence type="ECO:0000313" key="6">
    <source>
        <dbReference type="EMBL" id="ALP54474.1"/>
    </source>
</evidence>
<dbReference type="Pfam" id="PF02678">
    <property type="entry name" value="Pirin"/>
    <property type="match status" value="1"/>
</dbReference>
<feature type="binding site" evidence="2">
    <location>
        <position position="52"/>
    </location>
    <ligand>
        <name>Fe cation</name>
        <dbReference type="ChEBI" id="CHEBI:24875"/>
    </ligand>
</feature>
<dbReference type="InterPro" id="IPR012093">
    <property type="entry name" value="Pirin"/>
</dbReference>
<name>A0A0S2TH47_9GAMM</name>
<dbReference type="InterPro" id="IPR008778">
    <property type="entry name" value="Pirin_C_dom"/>
</dbReference>
<dbReference type="Proteomes" id="UP000055136">
    <property type="component" value="Chromosome"/>
</dbReference>
<evidence type="ECO:0000256" key="3">
    <source>
        <dbReference type="RuleBase" id="RU003457"/>
    </source>
</evidence>
<dbReference type="Pfam" id="PF05726">
    <property type="entry name" value="Pirin_C"/>
    <property type="match status" value="1"/>
</dbReference>
<organism evidence="6 7">
    <name type="scientific">Candidatus Tenderia electrophaga</name>
    <dbReference type="NCBI Taxonomy" id="1748243"/>
    <lineage>
        <taxon>Bacteria</taxon>
        <taxon>Pseudomonadati</taxon>
        <taxon>Pseudomonadota</taxon>
        <taxon>Gammaproteobacteria</taxon>
        <taxon>Candidatus Tenderiales</taxon>
        <taxon>Candidatus Tenderiaceae</taxon>
        <taxon>Candidatus Tenderia</taxon>
    </lineage>
</organism>
<dbReference type="EMBL" id="CP013099">
    <property type="protein sequence ID" value="ALP54474.1"/>
    <property type="molecule type" value="Genomic_DNA"/>
</dbReference>
<dbReference type="PIRSF" id="PIRSF006232">
    <property type="entry name" value="Pirin"/>
    <property type="match status" value="1"/>
</dbReference>
<protein>
    <recommendedName>
        <fullName evidence="8">Pirin</fullName>
    </recommendedName>
</protein>
<comment type="cofactor">
    <cofactor evidence="2">
        <name>Fe cation</name>
        <dbReference type="ChEBI" id="CHEBI:24875"/>
    </cofactor>
    <text evidence="2">Binds 1 Fe cation per subunit.</text>
</comment>
<dbReference type="PANTHER" id="PTHR13903:SF8">
    <property type="entry name" value="PIRIN"/>
    <property type="match status" value="1"/>
</dbReference>
<dbReference type="Gene3D" id="2.60.120.10">
    <property type="entry name" value="Jelly Rolls"/>
    <property type="match status" value="2"/>
</dbReference>
<keyword evidence="2" id="KW-0408">Iron</keyword>
<dbReference type="InterPro" id="IPR014710">
    <property type="entry name" value="RmlC-like_jellyroll"/>
</dbReference>
<dbReference type="KEGG" id="tee:Tel_15695"/>
<feature type="domain" description="Pirin C-terminal" evidence="5">
    <location>
        <begin position="160"/>
        <end position="240"/>
    </location>
</feature>
<sequence length="241" mass="26678">MIKKRSATEMHEGDGVVVKRLMPIPAFRNFDPFVLWDDFTVTPGHGFPEHPHRGFEAITYLFSGSIRHEDNLGNASTVQSGGAQRFTAGSGLVHSEMPNEDNPTRGIQLWINLPQRLKQTDPGYQQVNHDEFPVDDIDGGQVKTIVGADSPLNILTPMRYLELQLHDGAHYTAAIDGAMRGLVYVVEGESTIQGQTFVAADAAFFENESEIKIESTGHTRLMLCYGQPHGEPIIQYGPFVD</sequence>
<evidence type="ECO:0000256" key="2">
    <source>
        <dbReference type="PIRSR" id="PIRSR006232-1"/>
    </source>
</evidence>
<gene>
    <name evidence="6" type="ORF">Tel_15695</name>
</gene>
<evidence type="ECO:0000256" key="1">
    <source>
        <dbReference type="ARBA" id="ARBA00008416"/>
    </source>
</evidence>
<dbReference type="InterPro" id="IPR011051">
    <property type="entry name" value="RmlC_Cupin_sf"/>
</dbReference>
<dbReference type="AlphaFoldDB" id="A0A0S2TH47"/>
<evidence type="ECO:0000313" key="7">
    <source>
        <dbReference type="Proteomes" id="UP000055136"/>
    </source>
</evidence>
<dbReference type="InterPro" id="IPR003829">
    <property type="entry name" value="Pirin_N_dom"/>
</dbReference>
<dbReference type="GO" id="GO:0046872">
    <property type="term" value="F:metal ion binding"/>
    <property type="evidence" value="ECO:0007669"/>
    <property type="project" value="UniProtKB-KW"/>
</dbReference>
<reference evidence="6" key="1">
    <citation type="submission" date="2015-10" db="EMBL/GenBank/DDBJ databases">
        <title>Description of Candidatus Tenderia electrophaga gen. nov, sp. nov., an Uncultivated Electroautotroph from a Biocathode Enrichment.</title>
        <authorList>
            <person name="Eddie B.J."/>
            <person name="Malanoski A.P."/>
            <person name="Wang Z."/>
            <person name="Hall R.J."/>
            <person name="Oh S.D."/>
            <person name="Heiner C."/>
            <person name="Lin B."/>
            <person name="Strycharz-Glaven S.M."/>
        </authorList>
    </citation>
    <scope>NUCLEOTIDE SEQUENCE [LARGE SCALE GENOMIC DNA]</scope>
    <source>
        <strain evidence="6">NRL1</strain>
    </source>
</reference>
<feature type="binding site" evidence="2">
    <location>
        <position position="50"/>
    </location>
    <ligand>
        <name>Fe cation</name>
        <dbReference type="ChEBI" id="CHEBI:24875"/>
    </ligand>
</feature>
<keyword evidence="7" id="KW-1185">Reference proteome</keyword>
<accession>A0A0S2TH47</accession>